<comment type="caution">
    <text evidence="3">The sequence shown here is derived from an EMBL/GenBank/DDBJ whole genome shotgun (WGS) entry which is preliminary data.</text>
</comment>
<feature type="region of interest" description="Disordered" evidence="1">
    <location>
        <begin position="36"/>
        <end position="98"/>
    </location>
</feature>
<feature type="non-terminal residue" evidence="3">
    <location>
        <position position="98"/>
    </location>
</feature>
<dbReference type="RefSeq" id="WP_146138519.1">
    <property type="nucleotide sequence ID" value="NZ_PVWO01000525.1"/>
</dbReference>
<accession>A0A2T1FH91</accession>
<evidence type="ECO:0000313" key="3">
    <source>
        <dbReference type="EMBL" id="PSB44334.1"/>
    </source>
</evidence>
<evidence type="ECO:0000313" key="4">
    <source>
        <dbReference type="Proteomes" id="UP000238937"/>
    </source>
</evidence>
<reference evidence="3 4" key="1">
    <citation type="submission" date="2018-03" db="EMBL/GenBank/DDBJ databases">
        <title>The ancient ancestry and fast evolution of plastids.</title>
        <authorList>
            <person name="Moore K.R."/>
            <person name="Magnabosco C."/>
            <person name="Momper L."/>
            <person name="Gold D.A."/>
            <person name="Bosak T."/>
            <person name="Fournier G.P."/>
        </authorList>
    </citation>
    <scope>NUCLEOTIDE SEQUENCE [LARGE SCALE GENOMIC DNA]</scope>
    <source>
        <strain evidence="3 4">CCALA 037</strain>
    </source>
</reference>
<feature type="chain" id="PRO_5015411753" evidence="2">
    <location>
        <begin position="36"/>
        <end position="98"/>
    </location>
</feature>
<evidence type="ECO:0000256" key="2">
    <source>
        <dbReference type="SAM" id="SignalP"/>
    </source>
</evidence>
<protein>
    <submittedName>
        <fullName evidence="3">Uncharacterized protein</fullName>
    </submittedName>
</protein>
<organism evidence="3 4">
    <name type="scientific">Chamaesiphon polymorphus CCALA 037</name>
    <dbReference type="NCBI Taxonomy" id="2107692"/>
    <lineage>
        <taxon>Bacteria</taxon>
        <taxon>Bacillati</taxon>
        <taxon>Cyanobacteriota</taxon>
        <taxon>Cyanophyceae</taxon>
        <taxon>Gomontiellales</taxon>
        <taxon>Chamaesiphonaceae</taxon>
        <taxon>Chamaesiphon</taxon>
    </lineage>
</organism>
<proteinExistence type="predicted"/>
<keyword evidence="2" id="KW-0732">Signal</keyword>
<feature type="signal peptide" evidence="2">
    <location>
        <begin position="1"/>
        <end position="35"/>
    </location>
</feature>
<dbReference type="Proteomes" id="UP000238937">
    <property type="component" value="Unassembled WGS sequence"/>
</dbReference>
<feature type="compositionally biased region" description="Polar residues" evidence="1">
    <location>
        <begin position="61"/>
        <end position="76"/>
    </location>
</feature>
<sequence length="98" mass="10976">MYSQLLAYYQTNYKLACYCIAIAGWYLVIASSAHAQTHSTTAPPPDRLERDNSILERETIGDSSQIASTTTDNPDVTSEDDRNNRDRQTHPSAKPRVT</sequence>
<name>A0A2T1FH91_9CYAN</name>
<feature type="compositionally biased region" description="Basic and acidic residues" evidence="1">
    <location>
        <begin position="79"/>
        <end position="89"/>
    </location>
</feature>
<evidence type="ECO:0000256" key="1">
    <source>
        <dbReference type="SAM" id="MobiDB-lite"/>
    </source>
</evidence>
<dbReference type="AlphaFoldDB" id="A0A2T1FH91"/>
<feature type="compositionally biased region" description="Basic and acidic residues" evidence="1">
    <location>
        <begin position="46"/>
        <end position="60"/>
    </location>
</feature>
<gene>
    <name evidence="3" type="ORF">C7B77_25690</name>
</gene>
<dbReference type="EMBL" id="PVWO01000525">
    <property type="protein sequence ID" value="PSB44334.1"/>
    <property type="molecule type" value="Genomic_DNA"/>
</dbReference>
<keyword evidence="4" id="KW-1185">Reference proteome</keyword>